<dbReference type="Proteomes" id="UP000193560">
    <property type="component" value="Unassembled WGS sequence"/>
</dbReference>
<evidence type="ECO:0000256" key="10">
    <source>
        <dbReference type="SAM" id="MobiDB-lite"/>
    </source>
</evidence>
<reference evidence="12 13" key="1">
    <citation type="submission" date="2016-07" db="EMBL/GenBank/DDBJ databases">
        <title>Pervasive Adenine N6-methylation of Active Genes in Fungi.</title>
        <authorList>
            <consortium name="DOE Joint Genome Institute"/>
            <person name="Mondo S.J."/>
            <person name="Dannebaum R.O."/>
            <person name="Kuo R.C."/>
            <person name="Labutti K."/>
            <person name="Haridas S."/>
            <person name="Kuo A."/>
            <person name="Salamov A."/>
            <person name="Ahrendt S.R."/>
            <person name="Lipzen A."/>
            <person name="Sullivan W."/>
            <person name="Andreopoulos W.B."/>
            <person name="Clum A."/>
            <person name="Lindquist E."/>
            <person name="Daum C."/>
            <person name="Ramamoorthy G.K."/>
            <person name="Gryganskyi A."/>
            <person name="Culley D."/>
            <person name="Magnuson J.K."/>
            <person name="James T.Y."/>
            <person name="O'Malley M.A."/>
            <person name="Stajich J.E."/>
            <person name="Spatafora J.W."/>
            <person name="Visel A."/>
            <person name="Grigoriev I.V."/>
        </authorList>
    </citation>
    <scope>NUCLEOTIDE SEQUENCE [LARGE SCALE GENOMIC DNA]</scope>
    <source>
        <strain evidence="12 13">NRRL 1336</strain>
    </source>
</reference>
<dbReference type="PANTHER" id="PTHR13063:SF10">
    <property type="entry name" value="NITRIC OXIDE SYNTHASE-INTERACTING PROTEIN"/>
    <property type="match status" value="1"/>
</dbReference>
<name>A0A1X2I7P1_9FUNG</name>
<proteinExistence type="inferred from homology"/>
<accession>A0A1X2I7P1</accession>
<dbReference type="GO" id="GO:0061630">
    <property type="term" value="F:ubiquitin protein ligase activity"/>
    <property type="evidence" value="ECO:0007669"/>
    <property type="project" value="InterPro"/>
</dbReference>
<dbReference type="EMBL" id="MCGE01000023">
    <property type="protein sequence ID" value="ORZ10890.1"/>
    <property type="molecule type" value="Genomic_DNA"/>
</dbReference>
<dbReference type="InterPro" id="IPR031790">
    <property type="entry name" value="Znf-NOSIP"/>
</dbReference>
<evidence type="ECO:0000256" key="3">
    <source>
        <dbReference type="ARBA" id="ARBA00022723"/>
    </source>
</evidence>
<dbReference type="InterPro" id="IPR017907">
    <property type="entry name" value="Znf_RING_CS"/>
</dbReference>
<evidence type="ECO:0000256" key="4">
    <source>
        <dbReference type="ARBA" id="ARBA00022771"/>
    </source>
</evidence>
<dbReference type="InterPro" id="IPR016818">
    <property type="entry name" value="NOSIP"/>
</dbReference>
<evidence type="ECO:0000256" key="7">
    <source>
        <dbReference type="PIRNR" id="PIRNR023577"/>
    </source>
</evidence>
<dbReference type="STRING" id="90262.A0A1X2I7P1"/>
<keyword evidence="3" id="KW-0479">Metal-binding</keyword>
<comment type="caution">
    <text evidence="12">The sequence shown here is derived from an EMBL/GenBank/DDBJ whole genome shotgun (WGS) entry which is preliminary data.</text>
</comment>
<evidence type="ECO:0000256" key="5">
    <source>
        <dbReference type="ARBA" id="ARBA00022833"/>
    </source>
</evidence>
<keyword evidence="13" id="KW-1185">Reference proteome</keyword>
<dbReference type="GO" id="GO:0005634">
    <property type="term" value="C:nucleus"/>
    <property type="evidence" value="ECO:0007669"/>
    <property type="project" value="UniProtKB-SubCell"/>
</dbReference>
<evidence type="ECO:0000256" key="1">
    <source>
        <dbReference type="ARBA" id="ARBA00004123"/>
    </source>
</evidence>
<feature type="compositionally biased region" description="Polar residues" evidence="10">
    <location>
        <begin position="145"/>
        <end position="166"/>
    </location>
</feature>
<evidence type="ECO:0000256" key="8">
    <source>
        <dbReference type="PROSITE-ProRule" id="PRU00175"/>
    </source>
</evidence>
<keyword evidence="9" id="KW-0175">Coiled coil</keyword>
<dbReference type="GO" id="GO:0008270">
    <property type="term" value="F:zinc ion binding"/>
    <property type="evidence" value="ECO:0007669"/>
    <property type="project" value="UniProtKB-KW"/>
</dbReference>
<evidence type="ECO:0000256" key="6">
    <source>
        <dbReference type="ARBA" id="ARBA00023242"/>
    </source>
</evidence>
<dbReference type="PROSITE" id="PS50089">
    <property type="entry name" value="ZF_RING_2"/>
    <property type="match status" value="1"/>
</dbReference>
<organism evidence="12 13">
    <name type="scientific">Absidia repens</name>
    <dbReference type="NCBI Taxonomy" id="90262"/>
    <lineage>
        <taxon>Eukaryota</taxon>
        <taxon>Fungi</taxon>
        <taxon>Fungi incertae sedis</taxon>
        <taxon>Mucoromycota</taxon>
        <taxon>Mucoromycotina</taxon>
        <taxon>Mucoromycetes</taxon>
        <taxon>Mucorales</taxon>
        <taxon>Cunninghamellaceae</taxon>
        <taxon>Absidia</taxon>
    </lineage>
</organism>
<gene>
    <name evidence="12" type="ORF">BCR42DRAFT_357751</name>
</gene>
<evidence type="ECO:0000313" key="12">
    <source>
        <dbReference type="EMBL" id="ORZ10890.1"/>
    </source>
</evidence>
<dbReference type="Pfam" id="PF15906">
    <property type="entry name" value="zf-NOSIP"/>
    <property type="match status" value="1"/>
</dbReference>
<protein>
    <recommendedName>
        <fullName evidence="11">RING-type domain-containing protein</fullName>
    </recommendedName>
</protein>
<evidence type="ECO:0000313" key="13">
    <source>
        <dbReference type="Proteomes" id="UP000193560"/>
    </source>
</evidence>
<dbReference type="PANTHER" id="PTHR13063">
    <property type="entry name" value="ENOS INTERACTING PROTEIN"/>
    <property type="match status" value="1"/>
</dbReference>
<feature type="coiled-coil region" evidence="9">
    <location>
        <begin position="74"/>
        <end position="101"/>
    </location>
</feature>
<dbReference type="PIRSF" id="PIRSF023577">
    <property type="entry name" value="ENOS_interacting"/>
    <property type="match status" value="1"/>
</dbReference>
<dbReference type="Pfam" id="PF13639">
    <property type="entry name" value="zf-RING_2"/>
    <property type="match status" value="1"/>
</dbReference>
<keyword evidence="5" id="KW-0862">Zinc</keyword>
<keyword evidence="4 8" id="KW-0863">Zinc-finger</keyword>
<feature type="region of interest" description="Disordered" evidence="10">
    <location>
        <begin position="112"/>
        <end position="171"/>
    </location>
</feature>
<sequence length="307" mass="34479">MPRHSKNNTAGSVFTYHETKALDYGTKRARLGRESFRDYDACYLCLQTAREPVACSKGHLACRECYYESYLQQTKDIKREQALLEQKLSNLEDQKQKDEMATKQALLDEFEKSQTSVLGRQRKNDTNNDNNTSKHTAIKSERNDGLSTAGTKRNLDTMNDQGNTKSSKQKLKSSFWLPTMTPAADTQTKDEIKPIQTKPLCRAIKEAHTLSMKGMIDVKFSKDSDGKSICPACLKALTNSSKLSVMRNCGHVVCQSCVDMFIKKTKSCYVCEEKTKTKDIVDMTSEGTGYASGSSLAMAERFDLAFQ</sequence>
<dbReference type="OrthoDB" id="116827at2759"/>
<dbReference type="PROSITE" id="PS00518">
    <property type="entry name" value="ZF_RING_1"/>
    <property type="match status" value="1"/>
</dbReference>
<dbReference type="Gene3D" id="3.30.40.10">
    <property type="entry name" value="Zinc/RING finger domain, C3HC4 (zinc finger)"/>
    <property type="match status" value="2"/>
</dbReference>
<comment type="subcellular location">
    <subcellularLocation>
        <location evidence="1 7">Nucleus</location>
    </subcellularLocation>
</comment>
<dbReference type="InterPro" id="IPR013083">
    <property type="entry name" value="Znf_RING/FYVE/PHD"/>
</dbReference>
<dbReference type="InterPro" id="IPR001841">
    <property type="entry name" value="Znf_RING"/>
</dbReference>
<feature type="domain" description="RING-type" evidence="11">
    <location>
        <begin position="230"/>
        <end position="272"/>
    </location>
</feature>
<evidence type="ECO:0000259" key="11">
    <source>
        <dbReference type="PROSITE" id="PS50089"/>
    </source>
</evidence>
<comment type="similarity">
    <text evidence="2 7">Belongs to the NOSIP family.</text>
</comment>
<dbReference type="AlphaFoldDB" id="A0A1X2I7P1"/>
<evidence type="ECO:0000256" key="9">
    <source>
        <dbReference type="SAM" id="Coils"/>
    </source>
</evidence>
<keyword evidence="6 7" id="KW-0539">Nucleus</keyword>
<dbReference type="SUPFAM" id="SSF57850">
    <property type="entry name" value="RING/U-box"/>
    <property type="match status" value="2"/>
</dbReference>
<evidence type="ECO:0000256" key="2">
    <source>
        <dbReference type="ARBA" id="ARBA00008126"/>
    </source>
</evidence>
<dbReference type="SMART" id="SM00184">
    <property type="entry name" value="RING"/>
    <property type="match status" value="2"/>
</dbReference>